<dbReference type="Proteomes" id="UP000070444">
    <property type="component" value="Unassembled WGS sequence"/>
</dbReference>
<gene>
    <name evidence="1" type="ORF">CONCODRAFT_13302</name>
</gene>
<accession>A0A137NR04</accession>
<name>A0A137NR04_CONC2</name>
<keyword evidence="2" id="KW-1185">Reference proteome</keyword>
<organism evidence="1 2">
    <name type="scientific">Conidiobolus coronatus (strain ATCC 28846 / CBS 209.66 / NRRL 28638)</name>
    <name type="common">Delacroixia coronata</name>
    <dbReference type="NCBI Taxonomy" id="796925"/>
    <lineage>
        <taxon>Eukaryota</taxon>
        <taxon>Fungi</taxon>
        <taxon>Fungi incertae sedis</taxon>
        <taxon>Zoopagomycota</taxon>
        <taxon>Entomophthoromycotina</taxon>
        <taxon>Entomophthoromycetes</taxon>
        <taxon>Entomophthorales</taxon>
        <taxon>Ancylistaceae</taxon>
        <taxon>Conidiobolus</taxon>
    </lineage>
</organism>
<dbReference type="AlphaFoldDB" id="A0A137NR04"/>
<evidence type="ECO:0000313" key="1">
    <source>
        <dbReference type="EMBL" id="KXN65197.1"/>
    </source>
</evidence>
<proteinExistence type="predicted"/>
<dbReference type="EMBL" id="KQ964949">
    <property type="protein sequence ID" value="KXN65197.1"/>
    <property type="molecule type" value="Genomic_DNA"/>
</dbReference>
<reference evidence="1 2" key="1">
    <citation type="journal article" date="2015" name="Genome Biol. Evol.">
        <title>Phylogenomic analyses indicate that early fungi evolved digesting cell walls of algal ancestors of land plants.</title>
        <authorList>
            <person name="Chang Y."/>
            <person name="Wang S."/>
            <person name="Sekimoto S."/>
            <person name="Aerts A.L."/>
            <person name="Choi C."/>
            <person name="Clum A."/>
            <person name="LaButti K.M."/>
            <person name="Lindquist E.A."/>
            <person name="Yee Ngan C."/>
            <person name="Ohm R.A."/>
            <person name="Salamov A.A."/>
            <person name="Grigoriev I.V."/>
            <person name="Spatafora J.W."/>
            <person name="Berbee M.L."/>
        </authorList>
    </citation>
    <scope>NUCLEOTIDE SEQUENCE [LARGE SCALE GENOMIC DNA]</scope>
    <source>
        <strain evidence="1 2">NRRL 28638</strain>
    </source>
</reference>
<protein>
    <submittedName>
        <fullName evidence="1">Uncharacterized protein</fullName>
    </submittedName>
</protein>
<sequence length="62" mass="7007">MEVALATPAPLTEAMGKSARDYLFQSLTQFLGLFLHKCSTMFVVALKRFNGEWKFACRLSAY</sequence>
<evidence type="ECO:0000313" key="2">
    <source>
        <dbReference type="Proteomes" id="UP000070444"/>
    </source>
</evidence>